<dbReference type="Proteomes" id="UP000250275">
    <property type="component" value="Unassembled WGS sequence"/>
</dbReference>
<dbReference type="GO" id="GO:0032259">
    <property type="term" value="P:methylation"/>
    <property type="evidence" value="ECO:0007669"/>
    <property type="project" value="UniProtKB-KW"/>
</dbReference>
<dbReference type="PANTHER" id="PTHR46060:SF2">
    <property type="entry name" value="HISTONE-LYSINE N-METHYLTRANSFERASE SETMAR"/>
    <property type="match status" value="1"/>
</dbReference>
<proteinExistence type="predicted"/>
<evidence type="ECO:0000313" key="2">
    <source>
        <dbReference type="Proteomes" id="UP000250275"/>
    </source>
</evidence>
<dbReference type="EMBL" id="KQ765119">
    <property type="protein sequence ID" value="OAD54130.1"/>
    <property type="molecule type" value="Genomic_DNA"/>
</dbReference>
<dbReference type="GO" id="GO:0006303">
    <property type="term" value="P:double-strand break repair via nonhomologous end joining"/>
    <property type="evidence" value="ECO:0007669"/>
    <property type="project" value="TreeGrafter"/>
</dbReference>
<organism evidence="1 2">
    <name type="scientific">Eufriesea mexicana</name>
    <dbReference type="NCBI Taxonomy" id="516756"/>
    <lineage>
        <taxon>Eukaryota</taxon>
        <taxon>Metazoa</taxon>
        <taxon>Ecdysozoa</taxon>
        <taxon>Arthropoda</taxon>
        <taxon>Hexapoda</taxon>
        <taxon>Insecta</taxon>
        <taxon>Pterygota</taxon>
        <taxon>Neoptera</taxon>
        <taxon>Endopterygota</taxon>
        <taxon>Hymenoptera</taxon>
        <taxon>Apocrita</taxon>
        <taxon>Aculeata</taxon>
        <taxon>Apoidea</taxon>
        <taxon>Anthophila</taxon>
        <taxon>Apidae</taxon>
        <taxon>Eufriesea</taxon>
    </lineage>
</organism>
<dbReference type="GO" id="GO:0005634">
    <property type="term" value="C:nucleus"/>
    <property type="evidence" value="ECO:0007669"/>
    <property type="project" value="TreeGrafter"/>
</dbReference>
<keyword evidence="1" id="KW-0808">Transferase</keyword>
<dbReference type="GO" id="GO:0000014">
    <property type="term" value="F:single-stranded DNA endodeoxyribonuclease activity"/>
    <property type="evidence" value="ECO:0007669"/>
    <property type="project" value="TreeGrafter"/>
</dbReference>
<dbReference type="GO" id="GO:0000729">
    <property type="term" value="P:DNA double-strand break processing"/>
    <property type="evidence" value="ECO:0007669"/>
    <property type="project" value="TreeGrafter"/>
</dbReference>
<name>A0A310SID0_9HYME</name>
<keyword evidence="2" id="KW-1185">Reference proteome</keyword>
<reference evidence="1 2" key="1">
    <citation type="submission" date="2015-07" db="EMBL/GenBank/DDBJ databases">
        <title>The genome of Eufriesea mexicana.</title>
        <authorList>
            <person name="Pan H."/>
            <person name="Kapheim K."/>
        </authorList>
    </citation>
    <scope>NUCLEOTIDE SEQUENCE [LARGE SCALE GENOMIC DNA]</scope>
    <source>
        <strain evidence="1">0111107269</strain>
        <tissue evidence="1">Whole body</tissue>
    </source>
</reference>
<keyword evidence="1" id="KW-0489">Methyltransferase</keyword>
<dbReference type="GO" id="GO:0042800">
    <property type="term" value="F:histone H3K4 methyltransferase activity"/>
    <property type="evidence" value="ECO:0007669"/>
    <property type="project" value="TreeGrafter"/>
</dbReference>
<dbReference type="InterPro" id="IPR052709">
    <property type="entry name" value="Transposase-MT_Hybrid"/>
</dbReference>
<sequence>MGISRLVRLICSKEFVSGDRLVVTQHFLFFLPAQADRRGTVFLHDNARSHTSILTRQKLQELGWEVLMHPPYSPDLVPSGYHLFLSMANNFAGEKFASREACENRLSQFFANRDKDFYERGIMELPSKWQQVIEQNEGSSAEEHLGQT</sequence>
<dbReference type="GO" id="GO:0015074">
    <property type="term" value="P:DNA integration"/>
    <property type="evidence" value="ECO:0007669"/>
    <property type="project" value="TreeGrafter"/>
</dbReference>
<accession>A0A310SID0</accession>
<protein>
    <submittedName>
        <fullName evidence="1">Histone-lysine N-methyltransferase SETMAR</fullName>
    </submittedName>
</protein>
<dbReference type="GO" id="GO:0000793">
    <property type="term" value="C:condensed chromosome"/>
    <property type="evidence" value="ECO:0007669"/>
    <property type="project" value="TreeGrafter"/>
</dbReference>
<dbReference type="GO" id="GO:0031297">
    <property type="term" value="P:replication fork processing"/>
    <property type="evidence" value="ECO:0007669"/>
    <property type="project" value="TreeGrafter"/>
</dbReference>
<dbReference type="InterPro" id="IPR036397">
    <property type="entry name" value="RNaseH_sf"/>
</dbReference>
<dbReference type="GO" id="GO:0044774">
    <property type="term" value="P:mitotic DNA integrity checkpoint signaling"/>
    <property type="evidence" value="ECO:0007669"/>
    <property type="project" value="TreeGrafter"/>
</dbReference>
<dbReference type="GO" id="GO:0003690">
    <property type="term" value="F:double-stranded DNA binding"/>
    <property type="evidence" value="ECO:0007669"/>
    <property type="project" value="TreeGrafter"/>
</dbReference>
<evidence type="ECO:0000313" key="1">
    <source>
        <dbReference type="EMBL" id="OAD54130.1"/>
    </source>
</evidence>
<dbReference type="Gene3D" id="3.30.420.10">
    <property type="entry name" value="Ribonuclease H-like superfamily/Ribonuclease H"/>
    <property type="match status" value="1"/>
</dbReference>
<dbReference type="GO" id="GO:0035861">
    <property type="term" value="C:site of double-strand break"/>
    <property type="evidence" value="ECO:0007669"/>
    <property type="project" value="TreeGrafter"/>
</dbReference>
<dbReference type="PANTHER" id="PTHR46060">
    <property type="entry name" value="MARINER MOS1 TRANSPOSASE-LIKE PROTEIN"/>
    <property type="match status" value="1"/>
</dbReference>
<dbReference type="OrthoDB" id="10032414at2759"/>
<dbReference type="GO" id="GO:0044547">
    <property type="term" value="F:DNA topoisomerase binding"/>
    <property type="evidence" value="ECO:0007669"/>
    <property type="project" value="TreeGrafter"/>
</dbReference>
<dbReference type="GO" id="GO:0046975">
    <property type="term" value="F:histone H3K36 methyltransferase activity"/>
    <property type="evidence" value="ECO:0007669"/>
    <property type="project" value="TreeGrafter"/>
</dbReference>
<dbReference type="AlphaFoldDB" id="A0A310SID0"/>
<gene>
    <name evidence="1" type="ORF">WN48_08298</name>
</gene>
<dbReference type="GO" id="GO:0003697">
    <property type="term" value="F:single-stranded DNA binding"/>
    <property type="evidence" value="ECO:0007669"/>
    <property type="project" value="TreeGrafter"/>
</dbReference>